<evidence type="ECO:0000256" key="10">
    <source>
        <dbReference type="ARBA" id="ARBA00022918"/>
    </source>
</evidence>
<evidence type="ECO:0000256" key="8">
    <source>
        <dbReference type="ARBA" id="ARBA00022884"/>
    </source>
</evidence>
<dbReference type="InterPro" id="IPR036397">
    <property type="entry name" value="RNaseH_sf"/>
</dbReference>
<evidence type="ECO:0000256" key="4">
    <source>
        <dbReference type="ARBA" id="ARBA00022723"/>
    </source>
</evidence>
<evidence type="ECO:0000256" key="15">
    <source>
        <dbReference type="ARBA" id="ARBA00049244"/>
    </source>
</evidence>
<keyword evidence="8" id="KW-0694">RNA-binding</keyword>
<keyword evidence="11" id="KW-0239">DNA-directed DNA polymerase</keyword>
<organism evidence="18">
    <name type="scientific">Cladonia uncialis subsp. uncialis</name>
    <dbReference type="NCBI Taxonomy" id="180999"/>
    <lineage>
        <taxon>Eukaryota</taxon>
        <taxon>Fungi</taxon>
        <taxon>Dikarya</taxon>
        <taxon>Ascomycota</taxon>
        <taxon>Pezizomycotina</taxon>
        <taxon>Lecanoromycetes</taxon>
        <taxon>OSLEUM clade</taxon>
        <taxon>Lecanoromycetidae</taxon>
        <taxon>Lecanorales</taxon>
        <taxon>Lecanorineae</taxon>
        <taxon>Cladoniaceae</taxon>
        <taxon>Cladonia</taxon>
    </lineage>
</organism>
<accession>A0A1Z1CBQ0</accession>
<dbReference type="GO" id="GO:0032196">
    <property type="term" value="P:transposition"/>
    <property type="evidence" value="ECO:0007669"/>
    <property type="project" value="UniProtKB-KW"/>
</dbReference>
<dbReference type="SUPFAM" id="SSF53098">
    <property type="entry name" value="Ribonuclease H-like"/>
    <property type="match status" value="1"/>
</dbReference>
<dbReference type="Pfam" id="PF25597">
    <property type="entry name" value="SH3_retrovirus"/>
    <property type="match status" value="1"/>
</dbReference>
<evidence type="ECO:0000256" key="14">
    <source>
        <dbReference type="ARBA" id="ARBA00048173"/>
    </source>
</evidence>
<keyword evidence="2" id="KW-0548">Nucleotidyltransferase</keyword>
<dbReference type="InterPro" id="IPR025724">
    <property type="entry name" value="GAG-pre-integrase_dom"/>
</dbReference>
<dbReference type="PANTHER" id="PTHR42648">
    <property type="entry name" value="TRANSPOSASE, PUTATIVE-RELATED"/>
    <property type="match status" value="1"/>
</dbReference>
<dbReference type="EMBL" id="MG777477">
    <property type="protein sequence ID" value="AUW30834.1"/>
    <property type="molecule type" value="Genomic_DNA"/>
</dbReference>
<dbReference type="GO" id="GO:0003677">
    <property type="term" value="F:DNA binding"/>
    <property type="evidence" value="ECO:0007669"/>
    <property type="project" value="UniProtKB-KW"/>
</dbReference>
<dbReference type="Pfam" id="PF13976">
    <property type="entry name" value="gag_pre-integrs"/>
    <property type="match status" value="1"/>
</dbReference>
<feature type="compositionally biased region" description="Low complexity" evidence="16">
    <location>
        <begin position="569"/>
        <end position="578"/>
    </location>
</feature>
<feature type="compositionally biased region" description="Polar residues" evidence="16">
    <location>
        <begin position="542"/>
        <end position="559"/>
    </location>
</feature>
<feature type="region of interest" description="Disordered" evidence="16">
    <location>
        <begin position="516"/>
        <end position="604"/>
    </location>
</feature>
<dbReference type="EMBL" id="KX264286">
    <property type="protein sequence ID" value="ANM86644.1"/>
    <property type="molecule type" value="Genomic_DNA"/>
</dbReference>
<dbReference type="PANTHER" id="PTHR42648:SF11">
    <property type="entry name" value="TRANSPOSON TY4-P GAG-POL POLYPROTEIN"/>
    <property type="match status" value="1"/>
</dbReference>
<dbReference type="AlphaFoldDB" id="A0A1Z1CBQ0"/>
<feature type="compositionally biased region" description="Polar residues" evidence="16">
    <location>
        <begin position="516"/>
        <end position="525"/>
    </location>
</feature>
<evidence type="ECO:0000256" key="5">
    <source>
        <dbReference type="ARBA" id="ARBA00022759"/>
    </source>
</evidence>
<dbReference type="GO" id="GO:0046872">
    <property type="term" value="F:metal ion binding"/>
    <property type="evidence" value="ECO:0007669"/>
    <property type="project" value="UniProtKB-KW"/>
</dbReference>
<dbReference type="Gene3D" id="3.30.420.10">
    <property type="entry name" value="Ribonuclease H-like superfamily/Ribonuclease H"/>
    <property type="match status" value="1"/>
</dbReference>
<comment type="catalytic activity">
    <reaction evidence="15">
        <text>DNA(n) + a 2'-deoxyribonucleoside 5'-triphosphate = DNA(n+1) + diphosphate</text>
        <dbReference type="Rhea" id="RHEA:22508"/>
        <dbReference type="Rhea" id="RHEA-COMP:17339"/>
        <dbReference type="Rhea" id="RHEA-COMP:17340"/>
        <dbReference type="ChEBI" id="CHEBI:33019"/>
        <dbReference type="ChEBI" id="CHEBI:61560"/>
        <dbReference type="ChEBI" id="CHEBI:173112"/>
        <dbReference type="EC" id="2.7.7.7"/>
    </reaction>
</comment>
<protein>
    <submittedName>
        <fullName evidence="18 19">Putative integrase</fullName>
    </submittedName>
</protein>
<comment type="catalytic activity">
    <reaction evidence="14">
        <text>DNA(n) + a 2'-deoxyribonucleoside 5'-triphosphate = DNA(n+1) + diphosphate</text>
        <dbReference type="Rhea" id="RHEA:22508"/>
        <dbReference type="Rhea" id="RHEA-COMP:17339"/>
        <dbReference type="Rhea" id="RHEA-COMP:17340"/>
        <dbReference type="ChEBI" id="CHEBI:33019"/>
        <dbReference type="ChEBI" id="CHEBI:61560"/>
        <dbReference type="ChEBI" id="CHEBI:173112"/>
        <dbReference type="EC" id="2.7.7.49"/>
    </reaction>
</comment>
<evidence type="ECO:0000256" key="13">
    <source>
        <dbReference type="ARBA" id="ARBA00023172"/>
    </source>
</evidence>
<evidence type="ECO:0000256" key="2">
    <source>
        <dbReference type="ARBA" id="ARBA00022695"/>
    </source>
</evidence>
<feature type="compositionally biased region" description="Basic and acidic residues" evidence="16">
    <location>
        <begin position="461"/>
        <end position="478"/>
    </location>
</feature>
<keyword evidence="11" id="KW-0808">Transferase</keyword>
<dbReference type="GO" id="GO:0004519">
    <property type="term" value="F:endonuclease activity"/>
    <property type="evidence" value="ECO:0007669"/>
    <property type="project" value="UniProtKB-KW"/>
</dbReference>
<dbReference type="GO" id="GO:0006310">
    <property type="term" value="P:DNA recombination"/>
    <property type="evidence" value="ECO:0007669"/>
    <property type="project" value="UniProtKB-KW"/>
</dbReference>
<dbReference type="GO" id="GO:0003964">
    <property type="term" value="F:RNA-directed DNA polymerase activity"/>
    <property type="evidence" value="ECO:0007669"/>
    <property type="project" value="UniProtKB-KW"/>
</dbReference>
<evidence type="ECO:0000256" key="7">
    <source>
        <dbReference type="ARBA" id="ARBA00022842"/>
    </source>
</evidence>
<proteinExistence type="predicted"/>
<name>A0A1Z1CBQ0_CLAUC</name>
<keyword evidence="6" id="KW-0378">Hydrolase</keyword>
<keyword evidence="3" id="KW-0540">Nuclease</keyword>
<dbReference type="GO" id="GO:0003887">
    <property type="term" value="F:DNA-directed DNA polymerase activity"/>
    <property type="evidence" value="ECO:0007669"/>
    <property type="project" value="UniProtKB-KW"/>
</dbReference>
<dbReference type="InterPro" id="IPR039537">
    <property type="entry name" value="Retrotran_Ty1/copia-like"/>
</dbReference>
<reference evidence="19" key="2">
    <citation type="submission" date="2017-12" db="EMBL/GenBank/DDBJ databases">
        <title>Genome Sequencing Reveals a Rich Biosynthetic Potential.</title>
        <authorList>
            <person name="Bertrand R.L."/>
            <person name="Abdel-Hameed M.E."/>
            <person name="Sorensen J.L."/>
        </authorList>
    </citation>
    <scope>NUCLEOTIDE SEQUENCE</scope>
</reference>
<feature type="domain" description="Integrase catalytic" evidence="17">
    <location>
        <begin position="186"/>
        <end position="380"/>
    </location>
</feature>
<evidence type="ECO:0000313" key="18">
    <source>
        <dbReference type="EMBL" id="ANM86644.1"/>
    </source>
</evidence>
<evidence type="ECO:0000256" key="9">
    <source>
        <dbReference type="ARBA" id="ARBA00022908"/>
    </source>
</evidence>
<evidence type="ECO:0000256" key="6">
    <source>
        <dbReference type="ARBA" id="ARBA00022801"/>
    </source>
</evidence>
<dbReference type="InterPro" id="IPR001584">
    <property type="entry name" value="Integrase_cat-core"/>
</dbReference>
<evidence type="ECO:0000259" key="17">
    <source>
        <dbReference type="PROSITE" id="PS50994"/>
    </source>
</evidence>
<evidence type="ECO:0000256" key="1">
    <source>
        <dbReference type="ARBA" id="ARBA00022578"/>
    </source>
</evidence>
<feature type="compositionally biased region" description="Polar residues" evidence="16">
    <location>
        <begin position="594"/>
        <end position="604"/>
    </location>
</feature>
<dbReference type="GO" id="GO:0016787">
    <property type="term" value="F:hydrolase activity"/>
    <property type="evidence" value="ECO:0007669"/>
    <property type="project" value="UniProtKB-KW"/>
</dbReference>
<sequence>MKVFTADDVNTLDILGGGTVEVSTMTDTNEKVILELSKVVYSPGLRCNILSLSLLGKVGGLQGRWSTDKIDIVMRNSEPVCSATERDGLYVLNFSNCATQKLKTRHSTNETRFSVLGGVKPPCIVATIDFREKVWKWHRRLGHLGWENLRRLLKVSEGMDITDKDIQGKLGAICPICVVTRATFAVPRDPATRRFKSAGDLLHLDAWGLYIVAGIDSMKGFVALTDDATRFVMAKAYKAKKDIVEISLKLLKTIERTHNVEVRRVRMDNEFFTNAIEAYFEERGIIMEPIAPHHHYQNGVAERGFRTERERAAAMIQESILPNRIRQIVLGSAEELLQASTIPEKLWPEAWKHAVWLKNRSPTRALKSRKTPWELFTEHPPNLSKERVWGSRTYVTVPLEVRQQDAKQKLHSPRGWMGYFVGCESESIYRVWNPDKNKVVRISNVRIDDGEGLDDPQEGPNRNDRAQNRTTPERREDVIESDSGESGSDSSKSQRSLVYNIPGAQREDVFMSGAIQSDVNSGNDQNNAANWSPPPAPNSGSDAGSTNTRNEVAQATNGDSNEDIRDSASDTSDNDSSSTEGEGTNGRRQHSEKTSQGATWSTTT</sequence>
<keyword evidence="1" id="KW-0815">Transposition</keyword>
<dbReference type="GO" id="GO:0005634">
    <property type="term" value="C:nucleus"/>
    <property type="evidence" value="ECO:0007669"/>
    <property type="project" value="UniProtKB-ARBA"/>
</dbReference>
<dbReference type="InterPro" id="IPR057670">
    <property type="entry name" value="SH3_retrovirus"/>
</dbReference>
<keyword evidence="7" id="KW-0460">Magnesium</keyword>
<dbReference type="PROSITE" id="PS50994">
    <property type="entry name" value="INTEGRASE"/>
    <property type="match status" value="1"/>
</dbReference>
<evidence type="ECO:0000256" key="12">
    <source>
        <dbReference type="ARBA" id="ARBA00023125"/>
    </source>
</evidence>
<keyword evidence="9" id="KW-0229">DNA integration</keyword>
<keyword evidence="4" id="KW-0479">Metal-binding</keyword>
<dbReference type="InterPro" id="IPR012337">
    <property type="entry name" value="RNaseH-like_sf"/>
</dbReference>
<dbReference type="GO" id="GO:0015074">
    <property type="term" value="P:DNA integration"/>
    <property type="evidence" value="ECO:0007669"/>
    <property type="project" value="UniProtKB-KW"/>
</dbReference>
<dbReference type="GO" id="GO:0003723">
    <property type="term" value="F:RNA binding"/>
    <property type="evidence" value="ECO:0007669"/>
    <property type="project" value="UniProtKB-KW"/>
</dbReference>
<keyword evidence="12" id="KW-0238">DNA-binding</keyword>
<keyword evidence="5" id="KW-0255">Endonuclease</keyword>
<evidence type="ECO:0000313" key="19">
    <source>
        <dbReference type="EMBL" id="AUW30834.1"/>
    </source>
</evidence>
<evidence type="ECO:0000256" key="11">
    <source>
        <dbReference type="ARBA" id="ARBA00022932"/>
    </source>
</evidence>
<feature type="region of interest" description="Disordered" evidence="16">
    <location>
        <begin position="448"/>
        <end position="495"/>
    </location>
</feature>
<keyword evidence="13" id="KW-0233">DNA recombination</keyword>
<keyword evidence="10" id="KW-0695">RNA-directed DNA polymerase</keyword>
<reference evidence="18" key="1">
    <citation type="submission" date="2016-05" db="EMBL/GenBank/DDBJ databases">
        <title>Lichen genome sequencing reveals its rich biosynthetic potential.</title>
        <authorList>
            <person name="Bertrand R.L."/>
            <person name="Abdel-Hameed M."/>
            <person name="Sorensen J.L."/>
        </authorList>
    </citation>
    <scope>NUCLEOTIDE SEQUENCE</scope>
</reference>
<evidence type="ECO:0000256" key="16">
    <source>
        <dbReference type="SAM" id="MobiDB-lite"/>
    </source>
</evidence>
<evidence type="ECO:0000256" key="3">
    <source>
        <dbReference type="ARBA" id="ARBA00022722"/>
    </source>
</evidence>